<dbReference type="EMBL" id="JAWIIJ010000003">
    <property type="protein sequence ID" value="MDV2078362.1"/>
    <property type="molecule type" value="Genomic_DNA"/>
</dbReference>
<evidence type="ECO:0000259" key="5">
    <source>
        <dbReference type="PROSITE" id="PS50931"/>
    </source>
</evidence>
<dbReference type="InterPro" id="IPR036388">
    <property type="entry name" value="WH-like_DNA-bd_sf"/>
</dbReference>
<dbReference type="PANTHER" id="PTHR30126">
    <property type="entry name" value="HTH-TYPE TRANSCRIPTIONAL REGULATOR"/>
    <property type="match status" value="1"/>
</dbReference>
<evidence type="ECO:0000256" key="2">
    <source>
        <dbReference type="ARBA" id="ARBA00023015"/>
    </source>
</evidence>
<protein>
    <submittedName>
        <fullName evidence="6">LysR family transcriptional regulator</fullName>
    </submittedName>
</protein>
<evidence type="ECO:0000313" key="7">
    <source>
        <dbReference type="Proteomes" id="UP001269819"/>
    </source>
</evidence>
<dbReference type="InterPro" id="IPR005119">
    <property type="entry name" value="LysR_subst-bd"/>
</dbReference>
<dbReference type="Pfam" id="PF03466">
    <property type="entry name" value="LysR_substrate"/>
    <property type="match status" value="1"/>
</dbReference>
<comment type="similarity">
    <text evidence="1">Belongs to the LysR transcriptional regulatory family.</text>
</comment>
<keyword evidence="2" id="KW-0805">Transcription regulation</keyword>
<dbReference type="SUPFAM" id="SSF46785">
    <property type="entry name" value="Winged helix' DNA-binding domain"/>
    <property type="match status" value="1"/>
</dbReference>
<feature type="domain" description="HTH lysR-type" evidence="5">
    <location>
        <begin position="1"/>
        <end position="58"/>
    </location>
</feature>
<dbReference type="PROSITE" id="PS50931">
    <property type="entry name" value="HTH_LYSR"/>
    <property type="match status" value="1"/>
</dbReference>
<comment type="caution">
    <text evidence="6">The sequence shown here is derived from an EMBL/GenBank/DDBJ whole genome shotgun (WGS) entry which is preliminary data.</text>
</comment>
<dbReference type="SUPFAM" id="SSF53850">
    <property type="entry name" value="Periplasmic binding protein-like II"/>
    <property type="match status" value="1"/>
</dbReference>
<gene>
    <name evidence="6" type="ORF">RYS15_06685</name>
</gene>
<sequence length="316" mass="35959">MEVRWLEDFLALARTRHFSRAAELQHVTQPTFSRRIKLLEETMGTTLVDRQTLPLSLTPAGEVFREMCERVTRDVRDTRERIAQLESEASNRFSVGATQALFSHFFAGWLAETGLEERLQFNLKATNWLGEDFFDALDSGDCDLVLCYWHDQLPWQERWDSDYYQWLTLASECAVPLSVADDQGQPRFTLPGTEDQPVPVIAYHPRGFIAPAVAARTAASRPPAHLLPLNESAHSSSVKTLVAQGFGMGWLPHRVTEKSEHYGRLVRAGDERWDIALEIRLVRLRTPRSDGLATLWNELEDHYARTGTPRPTMPAS</sequence>
<keyword evidence="3" id="KW-0238">DNA-binding</keyword>
<proteinExistence type="inferred from homology"/>
<dbReference type="PANTHER" id="PTHR30126:SF2">
    <property type="entry name" value="HTH-TYPE TRANSCRIPTIONAL REGULATOR YJIE"/>
    <property type="match status" value="1"/>
</dbReference>
<keyword evidence="7" id="KW-1185">Reference proteome</keyword>
<evidence type="ECO:0000256" key="1">
    <source>
        <dbReference type="ARBA" id="ARBA00009437"/>
    </source>
</evidence>
<dbReference type="RefSeq" id="WP_248167380.1">
    <property type="nucleotide sequence ID" value="NZ_BAABBC010000036.1"/>
</dbReference>
<evidence type="ECO:0000256" key="4">
    <source>
        <dbReference type="ARBA" id="ARBA00023163"/>
    </source>
</evidence>
<dbReference type="InterPro" id="IPR036390">
    <property type="entry name" value="WH_DNA-bd_sf"/>
</dbReference>
<dbReference type="Proteomes" id="UP001269819">
    <property type="component" value="Unassembled WGS sequence"/>
</dbReference>
<accession>A0ABU3VWI0</accession>
<organism evidence="6 7">
    <name type="scientific">Marinobacter xestospongiae</name>
    <dbReference type="NCBI Taxonomy" id="994319"/>
    <lineage>
        <taxon>Bacteria</taxon>
        <taxon>Pseudomonadati</taxon>
        <taxon>Pseudomonadota</taxon>
        <taxon>Gammaproteobacteria</taxon>
        <taxon>Pseudomonadales</taxon>
        <taxon>Marinobacteraceae</taxon>
        <taxon>Marinobacter</taxon>
    </lineage>
</organism>
<evidence type="ECO:0000313" key="6">
    <source>
        <dbReference type="EMBL" id="MDV2078362.1"/>
    </source>
</evidence>
<evidence type="ECO:0000256" key="3">
    <source>
        <dbReference type="ARBA" id="ARBA00023125"/>
    </source>
</evidence>
<reference evidence="6 7" key="1">
    <citation type="submission" date="2023-10" db="EMBL/GenBank/DDBJ databases">
        <title>Characteristics and mechanism of a salt-tolerant marine origin heterotrophic nitrifying- aerobic denitrifying bacteria Marinobacter xestospongiae HN1.</title>
        <authorList>
            <person name="Qi R."/>
        </authorList>
    </citation>
    <scope>NUCLEOTIDE SEQUENCE [LARGE SCALE GENOMIC DNA]</scope>
    <source>
        <strain evidence="6 7">HN1</strain>
    </source>
</reference>
<dbReference type="Pfam" id="PF00126">
    <property type="entry name" value="HTH_1"/>
    <property type="match status" value="1"/>
</dbReference>
<dbReference type="InterPro" id="IPR000847">
    <property type="entry name" value="LysR_HTH_N"/>
</dbReference>
<dbReference type="PRINTS" id="PR00039">
    <property type="entry name" value="HTHLYSR"/>
</dbReference>
<name>A0ABU3VWI0_9GAMM</name>
<dbReference type="Gene3D" id="1.10.10.10">
    <property type="entry name" value="Winged helix-like DNA-binding domain superfamily/Winged helix DNA-binding domain"/>
    <property type="match status" value="1"/>
</dbReference>
<keyword evidence="4" id="KW-0804">Transcription</keyword>